<feature type="region of interest" description="Disordered" evidence="5">
    <location>
        <begin position="1"/>
        <end position="32"/>
    </location>
</feature>
<feature type="non-terminal residue" evidence="8">
    <location>
        <position position="1166"/>
    </location>
</feature>
<dbReference type="GO" id="GO:0003906">
    <property type="term" value="F:DNA-(apurinic or apyrimidinic site) endonuclease activity"/>
    <property type="evidence" value="ECO:0007669"/>
    <property type="project" value="InterPro"/>
</dbReference>
<dbReference type="PROSITE" id="PS51999">
    <property type="entry name" value="ZF_GRF"/>
    <property type="match status" value="2"/>
</dbReference>
<accession>A0A812YM54</accession>
<gene>
    <name evidence="8" type="primary">Neil3</name>
    <name evidence="8" type="ORF">SNEC2469_LOCUS23112</name>
</gene>
<dbReference type="InterPro" id="IPR010666">
    <property type="entry name" value="Znf_GRF"/>
</dbReference>
<name>A0A812YM54_9DINO</name>
<comment type="caution">
    <text evidence="8">The sequence shown here is derived from an EMBL/GenBank/DDBJ whole genome shotgun (WGS) entry which is preliminary data.</text>
</comment>
<dbReference type="AlphaFoldDB" id="A0A812YM54"/>
<dbReference type="PROSITE" id="PS51066">
    <property type="entry name" value="ZF_FPG_2"/>
    <property type="match status" value="1"/>
</dbReference>
<evidence type="ECO:0000256" key="3">
    <source>
        <dbReference type="ARBA" id="ARBA00022833"/>
    </source>
</evidence>
<dbReference type="SUPFAM" id="SSF46946">
    <property type="entry name" value="S13-like H2TH domain"/>
    <property type="match status" value="1"/>
</dbReference>
<evidence type="ECO:0000256" key="4">
    <source>
        <dbReference type="PROSITE-ProRule" id="PRU00391"/>
    </source>
</evidence>
<feature type="domain" description="GRF-type" evidence="7">
    <location>
        <begin position="1018"/>
        <end position="1057"/>
    </location>
</feature>
<feature type="compositionally biased region" description="Low complexity" evidence="5">
    <location>
        <begin position="9"/>
        <end position="19"/>
    </location>
</feature>
<dbReference type="PANTHER" id="PTHR22993:SF10">
    <property type="entry name" value="ENDONUCLEASE 8-LIKE 3"/>
    <property type="match status" value="1"/>
</dbReference>
<evidence type="ECO:0000313" key="9">
    <source>
        <dbReference type="Proteomes" id="UP000601435"/>
    </source>
</evidence>
<evidence type="ECO:0000256" key="5">
    <source>
        <dbReference type="SAM" id="MobiDB-lite"/>
    </source>
</evidence>
<reference evidence="8" key="1">
    <citation type="submission" date="2021-02" db="EMBL/GenBank/DDBJ databases">
        <authorList>
            <person name="Dougan E. K."/>
            <person name="Rhodes N."/>
            <person name="Thang M."/>
            <person name="Chan C."/>
        </authorList>
    </citation>
    <scope>NUCLEOTIDE SEQUENCE</scope>
</reference>
<dbReference type="Pfam" id="PF06839">
    <property type="entry name" value="Zn_ribbon_GRF"/>
    <property type="match status" value="2"/>
</dbReference>
<dbReference type="InterPro" id="IPR010979">
    <property type="entry name" value="Ribosomal_uS13-like_H2TH"/>
</dbReference>
<dbReference type="GO" id="GO:0003684">
    <property type="term" value="F:damaged DNA binding"/>
    <property type="evidence" value="ECO:0007669"/>
    <property type="project" value="InterPro"/>
</dbReference>
<keyword evidence="1" id="KW-0479">Metal-binding</keyword>
<keyword evidence="2 4" id="KW-0863">Zinc-finger</keyword>
<dbReference type="GO" id="GO:0005634">
    <property type="term" value="C:nucleus"/>
    <property type="evidence" value="ECO:0007669"/>
    <property type="project" value="TreeGrafter"/>
</dbReference>
<keyword evidence="3" id="KW-0862">Zinc</keyword>
<dbReference type="InterPro" id="IPR015886">
    <property type="entry name" value="H2TH_FPG"/>
</dbReference>
<dbReference type="Gene3D" id="1.10.8.50">
    <property type="match status" value="1"/>
</dbReference>
<dbReference type="InterPro" id="IPR000214">
    <property type="entry name" value="Znf_DNA_glyclase/AP_lyase"/>
</dbReference>
<dbReference type="PANTHER" id="PTHR22993">
    <property type="entry name" value="FORMAMIDOPYRIMIDINE-DNA GLYCOSYLASE"/>
    <property type="match status" value="1"/>
</dbReference>
<evidence type="ECO:0000259" key="7">
    <source>
        <dbReference type="PROSITE" id="PS51999"/>
    </source>
</evidence>
<feature type="compositionally biased region" description="Basic and acidic residues" evidence="5">
    <location>
        <begin position="372"/>
        <end position="386"/>
    </location>
</feature>
<evidence type="ECO:0000259" key="6">
    <source>
        <dbReference type="PROSITE" id="PS51066"/>
    </source>
</evidence>
<evidence type="ECO:0000256" key="1">
    <source>
        <dbReference type="ARBA" id="ARBA00022723"/>
    </source>
</evidence>
<feature type="domain" description="GRF-type" evidence="7">
    <location>
        <begin position="975"/>
        <end position="1014"/>
    </location>
</feature>
<feature type="domain" description="FPG-type" evidence="6">
    <location>
        <begin position="898"/>
        <end position="932"/>
    </location>
</feature>
<evidence type="ECO:0000313" key="8">
    <source>
        <dbReference type="EMBL" id="CAE7787498.1"/>
    </source>
</evidence>
<feature type="region of interest" description="Disordered" evidence="5">
    <location>
        <begin position="356"/>
        <end position="397"/>
    </location>
</feature>
<dbReference type="Proteomes" id="UP000601435">
    <property type="component" value="Unassembled WGS sequence"/>
</dbReference>
<sequence length="1166" mass="128230">ALKARGEVGEAAQAQAASEAEGERRSQESSPLNSIADMCSGSGIHNVQIERALKYLACWLDESCVSQHYDVAYYYRLPMAFIEAGREAEAQKALDIASQFVLANKASSQRLSSAYPQYPLVWICEAAGRLGRNELARRCVEDIFRYRHPLTNSGLVSEYTWNGAYEADFFATAVVAKAAVLSGHEAVAKAAADSLLRAVDANRRHMAAGRFFLRWTWADGFLERADDPLYCVSTLGEKQLYFLLGLPSVVLLEVAASFRSIADSAKKQYQTVAHELLQYLKGCKHLFSASTSYTCATAAAMLGDRESTERMRSRMIALQLGDGSFQCETSELDTVQHTAEISLGLGRSIAIAGVSCEKSREGQRRHRRPSPPKKEPEKSTAAERHAASSKFSHSPHRPGVRAVVASCGGSETRAPAAAVVVKSFVAAASLPQAVAKELCACEHAAASTPRVTGDVMWHCCLKPVMQLKDRLEFYRGRDIVSDDDEPDVSALIDDIEDLEVKQDVLAVRLADPSRILELVSPQGKTMEEWYRELQHVFDETASSQAADEDPKAIVSADETTTNIAKELLQVVKTVNIMFKTERTLNGHKVQNASDLHTALRQDAQHVKPEDLANALKDLSIGLTEAQTEYFTLSMDLNEDGGIAQDELLKASVPFTIGTCEAAEVETVVVQLMHIEVLLYQRVLAVLAACGSHPSDLGADGKEGRDSGEGQLEGEHRLLAHCTGGAKHGSPQELFLVLDNLVIRLHFGMSGGAVQDMRQAEFIDGLGPQESNSSSRTGVGRLVLRDATARVTTFAYLANCEARRPFDILNPSFDWEGAIKRLKEAAADRKVCDLVMDQLLLPGVGNVIKVEGLFAARVHPLTPGKALSDSCWWALLRGLRDCALQWYSALKGRGKLFKVCYGRKTCSHCRSQVVLMREGALRRISYYCPTCQVGDSNRCVQCDPNSALNPGCRQGEPGAKRSQTDCAVRELVRPQCSCRQACELKQTFKPGPNRERHFFTCAKQRCRTFQWLDAQLPTCAHGRTKMRQVLKLGANNGRFFAACPLRCGCDFFQWLRWKESEIPQHEHGVQSRLTASLTRDERTATFCGTGTLFSRCSRLQVSSCKRGGASRKRTIAKRQISAEPSKIIPAKRRRSIRQAQPTVASMLAAAERFSTSTSSCVIDLTSE</sequence>
<dbReference type="EMBL" id="CAJNJA010042809">
    <property type="protein sequence ID" value="CAE7787498.1"/>
    <property type="molecule type" value="Genomic_DNA"/>
</dbReference>
<dbReference type="GO" id="GO:0008270">
    <property type="term" value="F:zinc ion binding"/>
    <property type="evidence" value="ECO:0007669"/>
    <property type="project" value="UniProtKB-KW"/>
</dbReference>
<organism evidence="8 9">
    <name type="scientific">Symbiodinium necroappetens</name>
    <dbReference type="NCBI Taxonomy" id="1628268"/>
    <lineage>
        <taxon>Eukaryota</taxon>
        <taxon>Sar</taxon>
        <taxon>Alveolata</taxon>
        <taxon>Dinophyceae</taxon>
        <taxon>Suessiales</taxon>
        <taxon>Symbiodiniaceae</taxon>
        <taxon>Symbiodinium</taxon>
    </lineage>
</organism>
<dbReference type="SMART" id="SM01232">
    <property type="entry name" value="H2TH"/>
    <property type="match status" value="1"/>
</dbReference>
<dbReference type="GO" id="GO:0006284">
    <property type="term" value="P:base-excision repair"/>
    <property type="evidence" value="ECO:0007669"/>
    <property type="project" value="InterPro"/>
</dbReference>
<protein>
    <submittedName>
        <fullName evidence="8">Neil3 protein</fullName>
    </submittedName>
</protein>
<dbReference type="OrthoDB" id="441647at2759"/>
<evidence type="ECO:0000256" key="2">
    <source>
        <dbReference type="ARBA" id="ARBA00022771"/>
    </source>
</evidence>
<dbReference type="GO" id="GO:0019104">
    <property type="term" value="F:DNA N-glycosylase activity"/>
    <property type="evidence" value="ECO:0007669"/>
    <property type="project" value="TreeGrafter"/>
</dbReference>
<proteinExistence type="predicted"/>
<keyword evidence="9" id="KW-1185">Reference proteome</keyword>